<dbReference type="HOGENOM" id="CLU_1621354_0_0_1"/>
<gene>
    <name evidence="1" type="ORF">CHLRE_17g700800v5</name>
</gene>
<keyword evidence="2" id="KW-1185">Reference proteome</keyword>
<organism evidence="1 2">
    <name type="scientific">Chlamydomonas reinhardtii</name>
    <name type="common">Chlamydomonas smithii</name>
    <dbReference type="NCBI Taxonomy" id="3055"/>
    <lineage>
        <taxon>Eukaryota</taxon>
        <taxon>Viridiplantae</taxon>
        <taxon>Chlorophyta</taxon>
        <taxon>core chlorophytes</taxon>
        <taxon>Chlorophyceae</taxon>
        <taxon>CS clade</taxon>
        <taxon>Chlamydomonadales</taxon>
        <taxon>Chlamydomonadaceae</taxon>
        <taxon>Chlamydomonas</taxon>
    </lineage>
</organism>
<dbReference type="Proteomes" id="UP000006906">
    <property type="component" value="Chromosome 17"/>
</dbReference>
<dbReference type="Gramene" id="PNW69982">
    <property type="protein sequence ID" value="PNW69982"/>
    <property type="gene ID" value="CHLRE_17g700800v5"/>
</dbReference>
<dbReference type="GeneID" id="5717305"/>
<sequence>MQRPQSFMDRLSNVEAQLAELQQELQQDPGTSLLREIASQTEHKLARCVMPGLKPQDLVHVTFSRLASGRDQGVDRAAFHRVVHRHPGLAGGLESLKELATCVRRPLAARTKPGGGQQAVTSELLRELIDKEYPDGDPVKPDVEAVLACLQELAEHLGERIFIT</sequence>
<dbReference type="KEGG" id="cre:CHLRE_17g700800v5"/>
<dbReference type="OrthoDB" id="540588at2759"/>
<dbReference type="AlphaFoldDB" id="A8IQG1"/>
<protein>
    <submittedName>
        <fullName evidence="1">Uncharacterized protein</fullName>
    </submittedName>
</protein>
<name>A8IQG1_CHLRE</name>
<evidence type="ECO:0000313" key="2">
    <source>
        <dbReference type="Proteomes" id="UP000006906"/>
    </source>
</evidence>
<proteinExistence type="predicted"/>
<dbReference type="InParanoid" id="A8IQG1"/>
<reference evidence="1 2" key="1">
    <citation type="journal article" date="2007" name="Science">
        <title>The Chlamydomonas genome reveals the evolution of key animal and plant functions.</title>
        <authorList>
            <person name="Merchant S.S."/>
            <person name="Prochnik S.E."/>
            <person name="Vallon O."/>
            <person name="Harris E.H."/>
            <person name="Karpowicz S.J."/>
            <person name="Witman G.B."/>
            <person name="Terry A."/>
            <person name="Salamov A."/>
            <person name="Fritz-Laylin L.K."/>
            <person name="Marechal-Drouard L."/>
            <person name="Marshall W.F."/>
            <person name="Qu L.H."/>
            <person name="Nelson D.R."/>
            <person name="Sanderfoot A.A."/>
            <person name="Spalding M.H."/>
            <person name="Kapitonov V.V."/>
            <person name="Ren Q."/>
            <person name="Ferris P."/>
            <person name="Lindquist E."/>
            <person name="Shapiro H."/>
            <person name="Lucas S.M."/>
            <person name="Grimwood J."/>
            <person name="Schmutz J."/>
            <person name="Cardol P."/>
            <person name="Cerutti H."/>
            <person name="Chanfreau G."/>
            <person name="Chen C.L."/>
            <person name="Cognat V."/>
            <person name="Croft M.T."/>
            <person name="Dent R."/>
            <person name="Dutcher S."/>
            <person name="Fernandez E."/>
            <person name="Fukuzawa H."/>
            <person name="Gonzalez-Ballester D."/>
            <person name="Gonzalez-Halphen D."/>
            <person name="Hallmann A."/>
            <person name="Hanikenne M."/>
            <person name="Hippler M."/>
            <person name="Inwood W."/>
            <person name="Jabbari K."/>
            <person name="Kalanon M."/>
            <person name="Kuras R."/>
            <person name="Lefebvre P.A."/>
            <person name="Lemaire S.D."/>
            <person name="Lobanov A.V."/>
            <person name="Lohr M."/>
            <person name="Manuell A."/>
            <person name="Meier I."/>
            <person name="Mets L."/>
            <person name="Mittag M."/>
            <person name="Mittelmeier T."/>
            <person name="Moroney J.V."/>
            <person name="Moseley J."/>
            <person name="Napoli C."/>
            <person name="Nedelcu A.M."/>
            <person name="Niyogi K."/>
            <person name="Novoselov S.V."/>
            <person name="Paulsen I.T."/>
            <person name="Pazour G."/>
            <person name="Purton S."/>
            <person name="Ral J.P."/>
            <person name="Riano-Pachon D.M."/>
            <person name="Riekhof W."/>
            <person name="Rymarquis L."/>
            <person name="Schroda M."/>
            <person name="Stern D."/>
            <person name="Umen J."/>
            <person name="Willows R."/>
            <person name="Wilson N."/>
            <person name="Zimmer S.L."/>
            <person name="Allmer J."/>
            <person name="Balk J."/>
            <person name="Bisova K."/>
            <person name="Chen C.J."/>
            <person name="Elias M."/>
            <person name="Gendler K."/>
            <person name="Hauser C."/>
            <person name="Lamb M.R."/>
            <person name="Ledford H."/>
            <person name="Long J.C."/>
            <person name="Minagawa J."/>
            <person name="Page M.D."/>
            <person name="Pan J."/>
            <person name="Pootakham W."/>
            <person name="Roje S."/>
            <person name="Rose A."/>
            <person name="Stahlberg E."/>
            <person name="Terauchi A.M."/>
            <person name="Yang P."/>
            <person name="Ball S."/>
            <person name="Bowler C."/>
            <person name="Dieckmann C.L."/>
            <person name="Gladyshev V.N."/>
            <person name="Green P."/>
            <person name="Jorgensen R."/>
            <person name="Mayfield S."/>
            <person name="Mueller-Roeber B."/>
            <person name="Rajamani S."/>
            <person name="Sayre R.T."/>
            <person name="Brokstein P."/>
            <person name="Dubchak I."/>
            <person name="Goodstein D."/>
            <person name="Hornick L."/>
            <person name="Huang Y.W."/>
            <person name="Jhaveri J."/>
            <person name="Luo Y."/>
            <person name="Martinez D."/>
            <person name="Ngau W.C."/>
            <person name="Otillar B."/>
            <person name="Poliakov A."/>
            <person name="Porter A."/>
            <person name="Szajkowski L."/>
            <person name="Werner G."/>
            <person name="Zhou K."/>
            <person name="Grigoriev I.V."/>
            <person name="Rokhsar D.S."/>
            <person name="Grossman A.R."/>
        </authorList>
    </citation>
    <scope>NUCLEOTIDE SEQUENCE [LARGE SCALE GENOMIC DNA]</scope>
    <source>
        <strain evidence="2">CC-503</strain>
    </source>
</reference>
<dbReference type="EMBL" id="CM008978">
    <property type="protein sequence ID" value="PNW69982.1"/>
    <property type="molecule type" value="Genomic_DNA"/>
</dbReference>
<evidence type="ECO:0000313" key="1">
    <source>
        <dbReference type="EMBL" id="PNW69982.1"/>
    </source>
</evidence>
<accession>A8IQG1</accession>
<dbReference type="RefSeq" id="XP_001691605.1">
    <property type="nucleotide sequence ID" value="XM_001691553.2"/>
</dbReference>
<dbReference type="PaxDb" id="3055-EDP04713"/>